<dbReference type="Proteomes" id="UP001271249">
    <property type="component" value="Unassembled WGS sequence"/>
</dbReference>
<evidence type="ECO:0000313" key="3">
    <source>
        <dbReference type="Proteomes" id="UP001271249"/>
    </source>
</evidence>
<organism evidence="2 3">
    <name type="scientific">Mesorhizobium captivum</name>
    <dbReference type="NCBI Taxonomy" id="3072319"/>
    <lineage>
        <taxon>Bacteria</taxon>
        <taxon>Pseudomonadati</taxon>
        <taxon>Pseudomonadota</taxon>
        <taxon>Alphaproteobacteria</taxon>
        <taxon>Hyphomicrobiales</taxon>
        <taxon>Phyllobacteriaceae</taxon>
        <taxon>Mesorhizobium</taxon>
    </lineage>
</organism>
<dbReference type="RefSeq" id="WP_320226553.1">
    <property type="nucleotide sequence ID" value="NZ_JAVIJC010000012.1"/>
</dbReference>
<feature type="transmembrane region" description="Helical" evidence="1">
    <location>
        <begin position="29"/>
        <end position="47"/>
    </location>
</feature>
<comment type="caution">
    <text evidence="2">The sequence shown here is derived from an EMBL/GenBank/DDBJ whole genome shotgun (WGS) entry which is preliminary data.</text>
</comment>
<keyword evidence="1" id="KW-0472">Membrane</keyword>
<evidence type="ECO:0000313" key="2">
    <source>
        <dbReference type="EMBL" id="MDX8492571.1"/>
    </source>
</evidence>
<evidence type="ECO:0000256" key="1">
    <source>
        <dbReference type="SAM" id="Phobius"/>
    </source>
</evidence>
<name>A0ABU4Z039_9HYPH</name>
<feature type="transmembrane region" description="Helical" evidence="1">
    <location>
        <begin position="6"/>
        <end position="24"/>
    </location>
</feature>
<keyword evidence="3" id="KW-1185">Reference proteome</keyword>
<dbReference type="EMBL" id="JAVIJC010000012">
    <property type="protein sequence ID" value="MDX8492571.1"/>
    <property type="molecule type" value="Genomic_DNA"/>
</dbReference>
<protein>
    <submittedName>
        <fullName evidence="2">Uncharacterized protein</fullName>
    </submittedName>
</protein>
<accession>A0ABU4Z039</accession>
<reference evidence="2 3" key="1">
    <citation type="submission" date="2023-08" db="EMBL/GenBank/DDBJ databases">
        <title>Implementing the SeqCode for naming new Mesorhizobium species isolated from Vachellia karroo root nodules.</title>
        <authorList>
            <person name="Van Lill M."/>
        </authorList>
    </citation>
    <scope>NUCLEOTIDE SEQUENCE [LARGE SCALE GENOMIC DNA]</scope>
    <source>
        <strain evidence="2 3">VK22B</strain>
    </source>
</reference>
<sequence>MQNLVPLYIAAITALMLGSAIWFYLRRDFVGMAACLIVAVLALYALLS</sequence>
<proteinExistence type="predicted"/>
<keyword evidence="1" id="KW-1133">Transmembrane helix</keyword>
<gene>
    <name evidence="2" type="ORF">RFN29_13395</name>
</gene>
<keyword evidence="1" id="KW-0812">Transmembrane</keyword>